<dbReference type="GO" id="GO:0005829">
    <property type="term" value="C:cytosol"/>
    <property type="evidence" value="ECO:0007669"/>
    <property type="project" value="TreeGrafter"/>
</dbReference>
<dbReference type="Gene3D" id="2.30.30.40">
    <property type="entry name" value="SH3 Domains"/>
    <property type="match status" value="1"/>
</dbReference>
<comment type="caution">
    <text evidence="2">The sequence shown here is derived from an EMBL/GenBank/DDBJ whole genome shotgun (WGS) entry which is preliminary data.</text>
</comment>
<keyword evidence="3" id="KW-1185">Reference proteome</keyword>
<dbReference type="OrthoDB" id="5298045at2"/>
<organism evidence="2 3">
    <name type="scientific">Pseudomonas duriflava</name>
    <dbReference type="NCBI Taxonomy" id="459528"/>
    <lineage>
        <taxon>Bacteria</taxon>
        <taxon>Pseudomonadati</taxon>
        <taxon>Pseudomonadota</taxon>
        <taxon>Gammaproteobacteria</taxon>
        <taxon>Pseudomonadales</taxon>
        <taxon>Pseudomonadaceae</taxon>
        <taxon>Pseudomonas</taxon>
    </lineage>
</organism>
<dbReference type="InterPro" id="IPR039315">
    <property type="entry name" value="CheW"/>
</dbReference>
<proteinExistence type="predicted"/>
<dbReference type="Proteomes" id="UP000316905">
    <property type="component" value="Unassembled WGS sequence"/>
</dbReference>
<accession>A0A562QNT2</accession>
<dbReference type="Gene3D" id="2.40.50.180">
    <property type="entry name" value="CheA-289, Domain 4"/>
    <property type="match status" value="1"/>
</dbReference>
<dbReference type="InterPro" id="IPR036061">
    <property type="entry name" value="CheW-like_dom_sf"/>
</dbReference>
<dbReference type="GO" id="GO:0006935">
    <property type="term" value="P:chemotaxis"/>
    <property type="evidence" value="ECO:0007669"/>
    <property type="project" value="InterPro"/>
</dbReference>
<evidence type="ECO:0000313" key="3">
    <source>
        <dbReference type="Proteomes" id="UP000316905"/>
    </source>
</evidence>
<dbReference type="SMART" id="SM00260">
    <property type="entry name" value="CheW"/>
    <property type="match status" value="1"/>
</dbReference>
<dbReference type="EMBL" id="VLKY01000001">
    <property type="protein sequence ID" value="TWI58409.1"/>
    <property type="molecule type" value="Genomic_DNA"/>
</dbReference>
<dbReference type="GO" id="GO:0007165">
    <property type="term" value="P:signal transduction"/>
    <property type="evidence" value="ECO:0007669"/>
    <property type="project" value="InterPro"/>
</dbReference>
<dbReference type="SUPFAM" id="SSF50341">
    <property type="entry name" value="CheW-like"/>
    <property type="match status" value="1"/>
</dbReference>
<name>A0A562QNT2_9PSED</name>
<reference evidence="2 3" key="1">
    <citation type="journal article" date="2015" name="Stand. Genomic Sci.">
        <title>Genomic Encyclopedia of Bacterial and Archaeal Type Strains, Phase III: the genomes of soil and plant-associated and newly described type strains.</title>
        <authorList>
            <person name="Whitman W.B."/>
            <person name="Woyke T."/>
            <person name="Klenk H.P."/>
            <person name="Zhou Y."/>
            <person name="Lilburn T.G."/>
            <person name="Beck B.J."/>
            <person name="De Vos P."/>
            <person name="Vandamme P."/>
            <person name="Eisen J.A."/>
            <person name="Garrity G."/>
            <person name="Hugenholtz P."/>
            <person name="Kyrpides N.C."/>
        </authorList>
    </citation>
    <scope>NUCLEOTIDE SEQUENCE [LARGE SCALE GENOMIC DNA]</scope>
    <source>
        <strain evidence="2 3">CGMCC 1.6858</strain>
    </source>
</reference>
<dbReference type="InterPro" id="IPR002545">
    <property type="entry name" value="CheW-lke_dom"/>
</dbReference>
<sequence length="178" mass="19912">MRNTYSPYFILSQMEGRCRDLAAGLPAQQEMVRSWSGIGFRMGTQLFVAPMGEINEILHEPRYTQLPGVKPWVKGVANVRGRLLPLMDLNVFLGGESSSSRLKRRILVVDVDDIFAGLIVDEVLGMQYFPNASFSELPATSADSLQPFIHGAFTRESEWLVFSPHALVRHQQFLSVAA</sequence>
<feature type="domain" description="CheW-like" evidence="1">
    <location>
        <begin position="34"/>
        <end position="173"/>
    </location>
</feature>
<evidence type="ECO:0000259" key="1">
    <source>
        <dbReference type="PROSITE" id="PS50851"/>
    </source>
</evidence>
<dbReference type="PROSITE" id="PS50851">
    <property type="entry name" value="CHEW"/>
    <property type="match status" value="1"/>
</dbReference>
<dbReference type="Pfam" id="PF01584">
    <property type="entry name" value="CheW"/>
    <property type="match status" value="1"/>
</dbReference>
<evidence type="ECO:0000313" key="2">
    <source>
        <dbReference type="EMBL" id="TWI58409.1"/>
    </source>
</evidence>
<dbReference type="CDD" id="cd00732">
    <property type="entry name" value="CheW"/>
    <property type="match status" value="1"/>
</dbReference>
<dbReference type="AlphaFoldDB" id="A0A562QNT2"/>
<dbReference type="PANTHER" id="PTHR22617:SF43">
    <property type="entry name" value="PROTEIN PILI"/>
    <property type="match status" value="1"/>
</dbReference>
<dbReference type="PANTHER" id="PTHR22617">
    <property type="entry name" value="CHEMOTAXIS SENSOR HISTIDINE KINASE-RELATED"/>
    <property type="match status" value="1"/>
</dbReference>
<dbReference type="RefSeq" id="WP_145136450.1">
    <property type="nucleotide sequence ID" value="NZ_VLKY01000001.1"/>
</dbReference>
<protein>
    <submittedName>
        <fullName evidence="2">Twitching motility protein PilI</fullName>
    </submittedName>
</protein>
<gene>
    <name evidence="2" type="ORF">IQ22_00113</name>
</gene>